<organism evidence="5 6">
    <name type="scientific">Nonomuraea spiralis</name>
    <dbReference type="NCBI Taxonomy" id="46182"/>
    <lineage>
        <taxon>Bacteria</taxon>
        <taxon>Bacillati</taxon>
        <taxon>Actinomycetota</taxon>
        <taxon>Actinomycetes</taxon>
        <taxon>Streptosporangiales</taxon>
        <taxon>Streptosporangiaceae</taxon>
        <taxon>Nonomuraea</taxon>
    </lineage>
</organism>
<dbReference type="PROSITE" id="PS50949">
    <property type="entry name" value="HTH_GNTR"/>
    <property type="match status" value="2"/>
</dbReference>
<dbReference type="InterPro" id="IPR036390">
    <property type="entry name" value="WH_DNA-bd_sf"/>
</dbReference>
<evidence type="ECO:0000313" key="5">
    <source>
        <dbReference type="EMBL" id="MFB9206834.1"/>
    </source>
</evidence>
<dbReference type="CDD" id="cd07377">
    <property type="entry name" value="WHTH_GntR"/>
    <property type="match status" value="2"/>
</dbReference>
<evidence type="ECO:0000313" key="6">
    <source>
        <dbReference type="Proteomes" id="UP001589647"/>
    </source>
</evidence>
<keyword evidence="3" id="KW-0804">Transcription</keyword>
<evidence type="ECO:0000259" key="4">
    <source>
        <dbReference type="PROSITE" id="PS50949"/>
    </source>
</evidence>
<keyword evidence="6" id="KW-1185">Reference proteome</keyword>
<dbReference type="Pfam" id="PF00392">
    <property type="entry name" value="GntR"/>
    <property type="match status" value="2"/>
</dbReference>
<dbReference type="Proteomes" id="UP001589647">
    <property type="component" value="Unassembled WGS sequence"/>
</dbReference>
<protein>
    <submittedName>
        <fullName evidence="5">GntR family transcriptional regulator</fullName>
    </submittedName>
</protein>
<evidence type="ECO:0000256" key="2">
    <source>
        <dbReference type="ARBA" id="ARBA00023125"/>
    </source>
</evidence>
<evidence type="ECO:0000256" key="1">
    <source>
        <dbReference type="ARBA" id="ARBA00023015"/>
    </source>
</evidence>
<accession>A0ABV5ISU6</accession>
<gene>
    <name evidence="5" type="ORF">ACFFV7_36985</name>
</gene>
<name>A0ABV5ISU6_9ACTN</name>
<dbReference type="EMBL" id="JBHMEI010000041">
    <property type="protein sequence ID" value="MFB9206834.1"/>
    <property type="molecule type" value="Genomic_DNA"/>
</dbReference>
<keyword evidence="1" id="KW-0805">Transcription regulation</keyword>
<reference evidence="5 6" key="1">
    <citation type="submission" date="2024-09" db="EMBL/GenBank/DDBJ databases">
        <authorList>
            <person name="Sun Q."/>
            <person name="Mori K."/>
        </authorList>
    </citation>
    <scope>NUCLEOTIDE SEQUENCE [LARGE SCALE GENOMIC DNA]</scope>
    <source>
        <strain evidence="5 6">CCM 3426</strain>
    </source>
</reference>
<dbReference type="PANTHER" id="PTHR44846:SF17">
    <property type="entry name" value="GNTR-FAMILY TRANSCRIPTIONAL REGULATOR"/>
    <property type="match status" value="1"/>
</dbReference>
<dbReference type="PRINTS" id="PR00035">
    <property type="entry name" value="HTHGNTR"/>
</dbReference>
<proteinExistence type="predicted"/>
<dbReference type="PANTHER" id="PTHR44846">
    <property type="entry name" value="MANNOSYL-D-GLYCERATE TRANSPORT/METABOLISM SYSTEM REPRESSOR MNGR-RELATED"/>
    <property type="match status" value="1"/>
</dbReference>
<dbReference type="InterPro" id="IPR000524">
    <property type="entry name" value="Tscrpt_reg_HTH_GntR"/>
</dbReference>
<dbReference type="RefSeq" id="WP_229825328.1">
    <property type="nucleotide sequence ID" value="NZ_BMRC01000069.1"/>
</dbReference>
<sequence>MRIGVPDGMAVDESPWLTGGAVYAQIAERLRARVVAGRYPAGGSLPSEAELCAEFRVARNTLRRGLAILEQEGVVVTVPSKGRVVPGPRADTAYRYQVIASELRAQIESGALAAGAVLPSEKELRQRYEASRDTVRRALDVLEGEGLVVVEHGRGRFVRG</sequence>
<comment type="caution">
    <text evidence="5">The sequence shown here is derived from an EMBL/GenBank/DDBJ whole genome shotgun (WGS) entry which is preliminary data.</text>
</comment>
<dbReference type="SUPFAM" id="SSF46785">
    <property type="entry name" value="Winged helix' DNA-binding domain"/>
    <property type="match status" value="2"/>
</dbReference>
<evidence type="ECO:0000256" key="3">
    <source>
        <dbReference type="ARBA" id="ARBA00023163"/>
    </source>
</evidence>
<dbReference type="Gene3D" id="1.10.10.10">
    <property type="entry name" value="Winged helix-like DNA-binding domain superfamily/Winged helix DNA-binding domain"/>
    <property type="match status" value="2"/>
</dbReference>
<dbReference type="SMART" id="SM00345">
    <property type="entry name" value="HTH_GNTR"/>
    <property type="match status" value="2"/>
</dbReference>
<feature type="domain" description="HTH gntR-type" evidence="4">
    <location>
        <begin position="20"/>
        <end position="88"/>
    </location>
</feature>
<dbReference type="InterPro" id="IPR050679">
    <property type="entry name" value="Bact_HTH_transcr_reg"/>
</dbReference>
<keyword evidence="2" id="KW-0238">DNA-binding</keyword>
<dbReference type="InterPro" id="IPR036388">
    <property type="entry name" value="WH-like_DNA-bd_sf"/>
</dbReference>
<feature type="domain" description="HTH gntR-type" evidence="4">
    <location>
        <begin position="93"/>
        <end position="160"/>
    </location>
</feature>